<comment type="caution">
    <text evidence="3">The sequence shown here is derived from an EMBL/GenBank/DDBJ whole genome shotgun (WGS) entry which is preliminary data.</text>
</comment>
<keyword evidence="2" id="KW-0812">Transmembrane</keyword>
<evidence type="ECO:0000256" key="2">
    <source>
        <dbReference type="SAM" id="Phobius"/>
    </source>
</evidence>
<gene>
    <name evidence="3" type="ORF">POL25_36920</name>
</gene>
<keyword evidence="2" id="KW-0472">Membrane</keyword>
<accession>A0ABT5E9J3</accession>
<feature type="compositionally biased region" description="Pro residues" evidence="1">
    <location>
        <begin position="65"/>
        <end position="74"/>
    </location>
</feature>
<dbReference type="EMBL" id="JAQNDL010000003">
    <property type="protein sequence ID" value="MDC0722530.1"/>
    <property type="molecule type" value="Genomic_DNA"/>
</dbReference>
<name>A0ABT5E9J3_9BACT</name>
<protein>
    <submittedName>
        <fullName evidence="3">Uncharacterized protein</fullName>
    </submittedName>
</protein>
<organism evidence="3 4">
    <name type="scientific">Nannocystis bainbridge</name>
    <dbReference type="NCBI Taxonomy" id="2995303"/>
    <lineage>
        <taxon>Bacteria</taxon>
        <taxon>Pseudomonadati</taxon>
        <taxon>Myxococcota</taxon>
        <taxon>Polyangia</taxon>
        <taxon>Nannocystales</taxon>
        <taxon>Nannocystaceae</taxon>
        <taxon>Nannocystis</taxon>
    </lineage>
</organism>
<sequence>MSGAIMTLIFLGVPFLMVFALLVRGALRTVQEWRFARMARLDGPGSSPSLGEPQPPEVRVDLPPVRRPGPPRLG</sequence>
<dbReference type="RefSeq" id="WP_272091058.1">
    <property type="nucleotide sequence ID" value="NZ_JAQNDL010000003.1"/>
</dbReference>
<keyword evidence="4" id="KW-1185">Reference proteome</keyword>
<proteinExistence type="predicted"/>
<evidence type="ECO:0000313" key="3">
    <source>
        <dbReference type="EMBL" id="MDC0722530.1"/>
    </source>
</evidence>
<feature type="region of interest" description="Disordered" evidence="1">
    <location>
        <begin position="44"/>
        <end position="74"/>
    </location>
</feature>
<evidence type="ECO:0000256" key="1">
    <source>
        <dbReference type="SAM" id="MobiDB-lite"/>
    </source>
</evidence>
<keyword evidence="2" id="KW-1133">Transmembrane helix</keyword>
<evidence type="ECO:0000313" key="4">
    <source>
        <dbReference type="Proteomes" id="UP001221686"/>
    </source>
</evidence>
<feature type="transmembrane region" description="Helical" evidence="2">
    <location>
        <begin position="6"/>
        <end position="27"/>
    </location>
</feature>
<dbReference type="Proteomes" id="UP001221686">
    <property type="component" value="Unassembled WGS sequence"/>
</dbReference>
<reference evidence="3 4" key="1">
    <citation type="submission" date="2022-11" db="EMBL/GenBank/DDBJ databases">
        <title>Minimal conservation of predation-associated metabolite biosynthetic gene clusters underscores biosynthetic potential of Myxococcota including descriptions for ten novel species: Archangium lansinium sp. nov., Myxococcus landrumus sp. nov., Nannocystis bai.</title>
        <authorList>
            <person name="Ahearne A."/>
            <person name="Stevens C."/>
            <person name="Dowd S."/>
        </authorList>
    </citation>
    <scope>NUCLEOTIDE SEQUENCE [LARGE SCALE GENOMIC DNA]</scope>
    <source>
        <strain evidence="3 4">BB15-2</strain>
    </source>
</reference>